<proteinExistence type="predicted"/>
<gene>
    <name evidence="1" type="ORF">Godav_013906</name>
</gene>
<dbReference type="Proteomes" id="UP000593561">
    <property type="component" value="Unassembled WGS sequence"/>
</dbReference>
<evidence type="ECO:0000313" key="1">
    <source>
        <dbReference type="EMBL" id="MBA0613475.1"/>
    </source>
</evidence>
<protein>
    <submittedName>
        <fullName evidence="1">Uncharacterized protein</fullName>
    </submittedName>
</protein>
<name>A0A7J8RIC5_GOSDV</name>
<dbReference type="EMBL" id="JABFAC010000005">
    <property type="protein sequence ID" value="MBA0613475.1"/>
    <property type="molecule type" value="Genomic_DNA"/>
</dbReference>
<dbReference type="AlphaFoldDB" id="A0A7J8RIC5"/>
<keyword evidence="2" id="KW-1185">Reference proteome</keyword>
<organism evidence="1 2">
    <name type="scientific">Gossypium davidsonii</name>
    <name type="common">Davidson's cotton</name>
    <name type="synonym">Gossypium klotzschianum subsp. davidsonii</name>
    <dbReference type="NCBI Taxonomy" id="34287"/>
    <lineage>
        <taxon>Eukaryota</taxon>
        <taxon>Viridiplantae</taxon>
        <taxon>Streptophyta</taxon>
        <taxon>Embryophyta</taxon>
        <taxon>Tracheophyta</taxon>
        <taxon>Spermatophyta</taxon>
        <taxon>Magnoliopsida</taxon>
        <taxon>eudicotyledons</taxon>
        <taxon>Gunneridae</taxon>
        <taxon>Pentapetalae</taxon>
        <taxon>rosids</taxon>
        <taxon>malvids</taxon>
        <taxon>Malvales</taxon>
        <taxon>Malvaceae</taxon>
        <taxon>Malvoideae</taxon>
        <taxon>Gossypium</taxon>
    </lineage>
</organism>
<comment type="caution">
    <text evidence="1">The sequence shown here is derived from an EMBL/GenBank/DDBJ whole genome shotgun (WGS) entry which is preliminary data.</text>
</comment>
<accession>A0A7J8RIC5</accession>
<reference evidence="1 2" key="1">
    <citation type="journal article" date="2019" name="Genome Biol. Evol.">
        <title>Insights into the evolution of the New World diploid cottons (Gossypium, subgenus Houzingenia) based on genome sequencing.</title>
        <authorList>
            <person name="Grover C.E."/>
            <person name="Arick M.A. 2nd"/>
            <person name="Thrash A."/>
            <person name="Conover J.L."/>
            <person name="Sanders W.S."/>
            <person name="Peterson D.G."/>
            <person name="Frelichowski J.E."/>
            <person name="Scheffler J.A."/>
            <person name="Scheffler B.E."/>
            <person name="Wendel J.F."/>
        </authorList>
    </citation>
    <scope>NUCLEOTIDE SEQUENCE [LARGE SCALE GENOMIC DNA]</scope>
    <source>
        <strain evidence="1">27</strain>
        <tissue evidence="1">Leaf</tissue>
    </source>
</reference>
<evidence type="ECO:0000313" key="2">
    <source>
        <dbReference type="Proteomes" id="UP000593561"/>
    </source>
</evidence>
<sequence>MYEMPSCETTRTANFEVLSNMLDMMAQMMRMMQEISEELPPWKEDMSYVHNSDHDNPCVIDNHDKIQLDLITED</sequence>